<sequence length="149" mass="16703">MPQPLTKFDPQFSKSGKGLSFGHMGATKGMVAHKTFHCQHQHFGSLAMEVIAKWSFAENQLLMTVSRFVGGPEHEVYLGFSALRAKTSKLEVFRTISELLIDPTVRSLVARVLRFYASCQKRRDAVAHHAWGFLPDRDDVALASASRRD</sequence>
<dbReference type="Proteomes" id="UP000681356">
    <property type="component" value="Unassembled WGS sequence"/>
</dbReference>
<comment type="caution">
    <text evidence="1">The sequence shown here is derived from an EMBL/GenBank/DDBJ whole genome shotgun (WGS) entry which is preliminary data.</text>
</comment>
<protein>
    <submittedName>
        <fullName evidence="1">Uncharacterized protein</fullName>
    </submittedName>
</protein>
<evidence type="ECO:0000313" key="2">
    <source>
        <dbReference type="Proteomes" id="UP000681356"/>
    </source>
</evidence>
<proteinExistence type="predicted"/>
<reference evidence="1" key="1">
    <citation type="submission" date="2021-04" db="EMBL/GenBank/DDBJ databases">
        <authorList>
            <person name="Yoon J."/>
        </authorList>
    </citation>
    <scope>NUCLEOTIDE SEQUENCE</scope>
    <source>
        <strain evidence="1">KMU-90</strain>
    </source>
</reference>
<dbReference type="AlphaFoldDB" id="A0A8J8B6A4"/>
<evidence type="ECO:0000313" key="1">
    <source>
        <dbReference type="EMBL" id="MBS0123107.1"/>
    </source>
</evidence>
<dbReference type="EMBL" id="JAGTUU010000001">
    <property type="protein sequence ID" value="MBS0123107.1"/>
    <property type="molecule type" value="Genomic_DNA"/>
</dbReference>
<accession>A0A8J8B6A4</accession>
<dbReference type="RefSeq" id="WP_212535066.1">
    <property type="nucleotide sequence ID" value="NZ_JAGTUU010000001.1"/>
</dbReference>
<organism evidence="1 2">
    <name type="scientific">Thetidibacter halocola</name>
    <dbReference type="NCBI Taxonomy" id="2827239"/>
    <lineage>
        <taxon>Bacteria</taxon>
        <taxon>Pseudomonadati</taxon>
        <taxon>Pseudomonadota</taxon>
        <taxon>Alphaproteobacteria</taxon>
        <taxon>Rhodobacterales</taxon>
        <taxon>Roseobacteraceae</taxon>
        <taxon>Thetidibacter</taxon>
    </lineage>
</organism>
<keyword evidence="2" id="KW-1185">Reference proteome</keyword>
<name>A0A8J8B6A4_9RHOB</name>
<gene>
    <name evidence="1" type="ORF">KB874_03085</name>
</gene>